<sequence length="180" mass="20181">MDGEVRRQKILKEIQGSESPVSGTQLARNFEVSRQVIVQDIAVLRAAGNEIVSTCRGYICQGSHRASRVIRVKHTDDEIMEELNTIVDFGGTAEDVFISHNVYGTLRAELGIRTRKQVMDFVEDIKAGQSSPLKNITSGSHFHTISAESEEILDAIEEELRKKHFLEEQETVDGKKEKVV</sequence>
<keyword evidence="1" id="KW-0533">Nickel</keyword>
<dbReference type="InterPro" id="IPR004173">
    <property type="entry name" value="3H_domain"/>
</dbReference>
<proteinExistence type="predicted"/>
<dbReference type="Gene3D" id="1.10.10.10">
    <property type="entry name" value="Winged helix-like DNA-binding domain superfamily/Winged helix DNA-binding domain"/>
    <property type="match status" value="1"/>
</dbReference>
<dbReference type="InterPro" id="IPR035922">
    <property type="entry name" value="3H_dom_sf"/>
</dbReference>
<reference evidence="4" key="3">
    <citation type="journal article" date="2023" name="Int. J. Syst. Evol. Microbiol.">
        <title>Sellimonas catena sp. nov., isolated from human faeces.</title>
        <authorList>
            <person name="Hisatomi A."/>
            <person name="Ohkuma M."/>
            <person name="Sakamoto M."/>
        </authorList>
    </citation>
    <scope>NUCLEOTIDE SEQUENCE</scope>
    <source>
        <strain evidence="4">18CBH55</strain>
    </source>
</reference>
<dbReference type="InterPro" id="IPR036390">
    <property type="entry name" value="WH_DNA-bd_sf"/>
</dbReference>
<dbReference type="Gene3D" id="3.30.1340.20">
    <property type="entry name" value="3H domain"/>
    <property type="match status" value="1"/>
</dbReference>
<keyword evidence="1" id="KW-0479">Metal-binding</keyword>
<dbReference type="GO" id="GO:0003677">
    <property type="term" value="F:DNA binding"/>
    <property type="evidence" value="ECO:0007669"/>
    <property type="project" value="UniProtKB-KW"/>
</dbReference>
<dbReference type="InterPro" id="IPR013196">
    <property type="entry name" value="HTH_11"/>
</dbReference>
<evidence type="ECO:0000256" key="1">
    <source>
        <dbReference type="PIRSR" id="PIRSR037847-1"/>
    </source>
</evidence>
<evidence type="ECO:0000259" key="2">
    <source>
        <dbReference type="Pfam" id="PF02829"/>
    </source>
</evidence>
<dbReference type="SUPFAM" id="SSF46785">
    <property type="entry name" value="Winged helix' DNA-binding domain"/>
    <property type="match status" value="1"/>
</dbReference>
<dbReference type="PANTHER" id="PTHR40068:SF1">
    <property type="entry name" value="TRANSCRIPTION REPRESSOR NIAR-RELATED"/>
    <property type="match status" value="1"/>
</dbReference>
<dbReference type="Pfam" id="PF08279">
    <property type="entry name" value="HTH_11"/>
    <property type="match status" value="1"/>
</dbReference>
<evidence type="ECO:0000313" key="4">
    <source>
        <dbReference type="EMBL" id="GLG91890.1"/>
    </source>
</evidence>
<protein>
    <submittedName>
        <fullName evidence="4">DNA-binding transcriptional regulator</fullName>
    </submittedName>
</protein>
<dbReference type="InterPro" id="IPR036388">
    <property type="entry name" value="WH-like_DNA-bd_sf"/>
</dbReference>
<keyword evidence="4" id="KW-0238">DNA-binding</keyword>
<organism evidence="4 5">
    <name type="scientific">Sellimonas catena</name>
    <dbReference type="NCBI Taxonomy" id="2994035"/>
    <lineage>
        <taxon>Bacteria</taxon>
        <taxon>Bacillati</taxon>
        <taxon>Bacillota</taxon>
        <taxon>Clostridia</taxon>
        <taxon>Lachnospirales</taxon>
        <taxon>Lachnospiraceae</taxon>
        <taxon>Sellimonas</taxon>
    </lineage>
</organism>
<reference evidence="4" key="1">
    <citation type="submission" date="2022-11" db="EMBL/GenBank/DDBJ databases">
        <title>Draft genome sequence of Sellimonas catena strain 18CBH55.</title>
        <authorList>
            <person name="Atsushi H."/>
            <person name="Moriya O."/>
            <person name="Mitsuo S."/>
        </authorList>
    </citation>
    <scope>NUCLEOTIDE SEQUENCE</scope>
    <source>
        <strain evidence="4">18CBH55</strain>
    </source>
</reference>
<feature type="binding site" evidence="1">
    <location>
        <position position="74"/>
    </location>
    <ligand>
        <name>Ni(2+)</name>
        <dbReference type="ChEBI" id="CHEBI:49786"/>
    </ligand>
</feature>
<evidence type="ECO:0000259" key="3">
    <source>
        <dbReference type="Pfam" id="PF08279"/>
    </source>
</evidence>
<comment type="caution">
    <text evidence="4">The sequence shown here is derived from an EMBL/GenBank/DDBJ whole genome shotgun (WGS) entry which is preliminary data.</text>
</comment>
<evidence type="ECO:0000313" key="5">
    <source>
        <dbReference type="Proteomes" id="UP001145094"/>
    </source>
</evidence>
<feature type="binding site" evidence="1">
    <location>
        <position position="143"/>
    </location>
    <ligand>
        <name>Ni(2+)</name>
        <dbReference type="ChEBI" id="CHEBI:49786"/>
    </ligand>
</feature>
<feature type="binding site" evidence="1">
    <location>
        <position position="141"/>
    </location>
    <ligand>
        <name>Ni(2+)</name>
        <dbReference type="ChEBI" id="CHEBI:49786"/>
    </ligand>
</feature>
<dbReference type="GO" id="GO:0046872">
    <property type="term" value="F:metal ion binding"/>
    <property type="evidence" value="ECO:0007669"/>
    <property type="project" value="UniProtKB-KW"/>
</dbReference>
<dbReference type="Proteomes" id="UP001145094">
    <property type="component" value="Unassembled WGS sequence"/>
</dbReference>
<feature type="domain" description="Helix-turn-helix type 11" evidence="3">
    <location>
        <begin position="6"/>
        <end position="59"/>
    </location>
</feature>
<accession>A0A9W6CGH5</accession>
<dbReference type="Pfam" id="PF02829">
    <property type="entry name" value="3H"/>
    <property type="match status" value="1"/>
</dbReference>
<feature type="binding site" evidence="1">
    <location>
        <position position="82"/>
    </location>
    <ligand>
        <name>Ni(2+)</name>
        <dbReference type="ChEBI" id="CHEBI:49786"/>
    </ligand>
</feature>
<dbReference type="EMBL" id="BSCH01000029">
    <property type="protein sequence ID" value="GLG91890.1"/>
    <property type="molecule type" value="Genomic_DNA"/>
</dbReference>
<dbReference type="PIRSF" id="PIRSF037847">
    <property type="entry name" value="NiaR"/>
    <property type="match status" value="1"/>
</dbReference>
<dbReference type="PANTHER" id="PTHR40068">
    <property type="entry name" value="TRANSCRIPTION REPRESSOR NIAR-RELATED"/>
    <property type="match status" value="1"/>
</dbReference>
<feature type="domain" description="3H" evidence="2">
    <location>
        <begin position="70"/>
        <end position="166"/>
    </location>
</feature>
<dbReference type="AlphaFoldDB" id="A0A9W6CGH5"/>
<reference evidence="4" key="2">
    <citation type="submission" date="2022-11" db="EMBL/GenBank/DDBJ databases">
        <title>Draft genome sequence of Sellimonas catena strain 18CBH55.</title>
        <authorList>
            <person name="Hisatomi A."/>
            <person name="Ohkuma M."/>
            <person name="Sakamoto M."/>
        </authorList>
    </citation>
    <scope>NUCLEOTIDE SEQUENCE</scope>
    <source>
        <strain evidence="4">18CBH55</strain>
    </source>
</reference>
<gene>
    <name evidence="4" type="ORF">Selli2_33170</name>
</gene>
<dbReference type="InterPro" id="IPR026043">
    <property type="entry name" value="NadR"/>
</dbReference>
<name>A0A9W6CGH5_9FIRM</name>
<dbReference type="RefSeq" id="WP_138373981.1">
    <property type="nucleotide sequence ID" value="NZ_BSCH01000029.1"/>
</dbReference>
<dbReference type="SUPFAM" id="SSF75500">
    <property type="entry name" value="Putative transcriptional regulator TM1602, C-terminal domain"/>
    <property type="match status" value="1"/>
</dbReference>